<dbReference type="EMBL" id="RHLQ01000012">
    <property type="protein sequence ID" value="RNC99775.1"/>
    <property type="molecule type" value="Genomic_DNA"/>
</dbReference>
<sequence>MKLFQVRKGQFVYYENELHRVYAVKPMYKKSVHLIRLRDLTQHLSSAAEVERYQPKELDSFIFNKKVYTLSKDRRAEVGDYILITNPTPDYLDHYSLNEIEVVATVENKGVITNNSNGIRHHEYLLMVPGRHEKSNPIEYRDKGSNEDIPLNGNESENIGVDDLLPIVGDVYKKNDKETTLEAMVIGIEGSTVFLGNGQSLHQDELMDTEKWLFLYHLGDK</sequence>
<dbReference type="Proteomes" id="UP000279909">
    <property type="component" value="Unassembled WGS sequence"/>
</dbReference>
<dbReference type="OrthoDB" id="2835997at2"/>
<dbReference type="AlphaFoldDB" id="A0A3M8HBC7"/>
<comment type="caution">
    <text evidence="1">The sequence shown here is derived from an EMBL/GenBank/DDBJ whole genome shotgun (WGS) entry which is preliminary data.</text>
</comment>
<keyword evidence="2" id="KW-1185">Reference proteome</keyword>
<evidence type="ECO:0000313" key="1">
    <source>
        <dbReference type="EMBL" id="RNC99775.1"/>
    </source>
</evidence>
<accession>A0A3M8HBC7</accession>
<proteinExistence type="predicted"/>
<organism evidence="1 2">
    <name type="scientific">Lysinibacillus halotolerans</name>
    <dbReference type="NCBI Taxonomy" id="1368476"/>
    <lineage>
        <taxon>Bacteria</taxon>
        <taxon>Bacillati</taxon>
        <taxon>Bacillota</taxon>
        <taxon>Bacilli</taxon>
        <taxon>Bacillales</taxon>
        <taxon>Bacillaceae</taxon>
        <taxon>Lysinibacillus</taxon>
    </lineage>
</organism>
<name>A0A3M8HBC7_9BACI</name>
<protein>
    <submittedName>
        <fullName evidence="1">Uncharacterized protein</fullName>
    </submittedName>
</protein>
<dbReference type="RefSeq" id="WP_122971506.1">
    <property type="nucleotide sequence ID" value="NZ_RHLQ01000012.1"/>
</dbReference>
<reference evidence="1 2" key="1">
    <citation type="journal article" date="2014" name="Int. J. Syst. Evol. Microbiol.">
        <title>Lysinibacillus halotolerans sp. nov., isolated from saline-alkaline soil.</title>
        <authorList>
            <person name="Kong D."/>
            <person name="Wang Y."/>
            <person name="Zhao B."/>
            <person name="Li Y."/>
            <person name="Song J."/>
            <person name="Zhai Y."/>
            <person name="Zhang C."/>
            <person name="Wang H."/>
            <person name="Chen X."/>
            <person name="Zhao B."/>
            <person name="Ruan Z."/>
        </authorList>
    </citation>
    <scope>NUCLEOTIDE SEQUENCE [LARGE SCALE GENOMIC DNA]</scope>
    <source>
        <strain evidence="1 2">MCCC 1A12703</strain>
    </source>
</reference>
<gene>
    <name evidence="1" type="ORF">EC501_06590</name>
</gene>
<evidence type="ECO:0000313" key="2">
    <source>
        <dbReference type="Proteomes" id="UP000279909"/>
    </source>
</evidence>